<dbReference type="PANTHER" id="PTHR10443:SF12">
    <property type="entry name" value="DIPEPTIDASE"/>
    <property type="match status" value="1"/>
</dbReference>
<dbReference type="GO" id="GO:0070573">
    <property type="term" value="F:metallodipeptidase activity"/>
    <property type="evidence" value="ECO:0007669"/>
    <property type="project" value="InterPro"/>
</dbReference>
<dbReference type="InterPro" id="IPR032466">
    <property type="entry name" value="Metal_Hydrolase"/>
</dbReference>
<evidence type="ECO:0000313" key="3">
    <source>
        <dbReference type="Proteomes" id="UP000244162"/>
    </source>
</evidence>
<gene>
    <name evidence="2" type="ORF">CLG96_12705</name>
</gene>
<dbReference type="CDD" id="cd01301">
    <property type="entry name" value="rDP_like"/>
    <property type="match status" value="1"/>
</dbReference>
<reference evidence="2 3" key="1">
    <citation type="submission" date="2017-09" db="EMBL/GenBank/DDBJ databases">
        <title>Sphingomonas panjinensis sp.nov., isolated from oil-contaminated soil.</title>
        <authorList>
            <person name="Wang L."/>
            <person name="Chen L."/>
        </authorList>
    </citation>
    <scope>NUCLEOTIDE SEQUENCE [LARGE SCALE GENOMIC DNA]</scope>
    <source>
        <strain evidence="2 3">FW-11</strain>
    </source>
</reference>
<dbReference type="SUPFAM" id="SSF51556">
    <property type="entry name" value="Metallo-dependent hydrolases"/>
    <property type="match status" value="1"/>
</dbReference>
<keyword evidence="3" id="KW-1185">Reference proteome</keyword>
<dbReference type="OrthoDB" id="9804920at2"/>
<feature type="signal peptide" evidence="1">
    <location>
        <begin position="1"/>
        <end position="21"/>
    </location>
</feature>
<dbReference type="Gene3D" id="3.20.20.140">
    <property type="entry name" value="Metal-dependent hydrolases"/>
    <property type="match status" value="1"/>
</dbReference>
<dbReference type="RefSeq" id="WP_107968352.1">
    <property type="nucleotide sequence ID" value="NZ_NWBU01000010.1"/>
</dbReference>
<dbReference type="InterPro" id="IPR008257">
    <property type="entry name" value="Pept_M19"/>
</dbReference>
<dbReference type="Proteomes" id="UP000244162">
    <property type="component" value="Unassembled WGS sequence"/>
</dbReference>
<name>A0A2T5FW41_9SPHN</name>
<protein>
    <submittedName>
        <fullName evidence="2">Peptidase M19</fullName>
    </submittedName>
</protein>
<dbReference type="GO" id="GO:0006508">
    <property type="term" value="P:proteolysis"/>
    <property type="evidence" value="ECO:0007669"/>
    <property type="project" value="InterPro"/>
</dbReference>
<comment type="caution">
    <text evidence="2">The sequence shown here is derived from an EMBL/GenBank/DDBJ whole genome shotgun (WGS) entry which is preliminary data.</text>
</comment>
<feature type="chain" id="PRO_5015526800" evidence="1">
    <location>
        <begin position="22"/>
        <end position="407"/>
    </location>
</feature>
<dbReference type="EMBL" id="NWBU01000010">
    <property type="protein sequence ID" value="PTQ10001.1"/>
    <property type="molecule type" value="Genomic_DNA"/>
</dbReference>
<dbReference type="AlphaFoldDB" id="A0A2T5FW41"/>
<proteinExistence type="predicted"/>
<keyword evidence="1" id="KW-0732">Signal</keyword>
<evidence type="ECO:0000313" key="2">
    <source>
        <dbReference type="EMBL" id="PTQ10001.1"/>
    </source>
</evidence>
<organism evidence="2 3">
    <name type="scientific">Sphingomonas oleivorans</name>
    <dbReference type="NCBI Taxonomy" id="1735121"/>
    <lineage>
        <taxon>Bacteria</taxon>
        <taxon>Pseudomonadati</taxon>
        <taxon>Pseudomonadota</taxon>
        <taxon>Alphaproteobacteria</taxon>
        <taxon>Sphingomonadales</taxon>
        <taxon>Sphingomonadaceae</taxon>
        <taxon>Sphingomonas</taxon>
    </lineage>
</organism>
<sequence length="407" mass="43702">MHLNSIAFAAGIAILAAPVPAATPEVSGKARAIHERVLTFDTHLDTPANFSRPGWDFAEGHSLSRDFGQVDLPRMKAGGLDGGFFAIYTPQGPRTPEATAAARDAALIRAVEIREMAARLSDKVELAFTADDAVRIAAKGKVVVYQSIENSYPLSADLGLMTTFHELGVRMMSPVHFLNNDFGDSSTDPKGPEWNGLSPLGRRFVAEANRLGIILDASHASDAVLDQMLALSTTPVILSHSGCKAVYDHPRNVDDARLIALAAKGGVIQMNAYAGYVAKLPENPERDAALKALYAKMGNRHDMTPDRVAELVRERDAILARYPGSKPDFDAFMKHMLHALKLVGVDHVGIGLDWDGGGGVEGLEDVVDIPRISAALLVAGYTEADLQKIWSGNVLRVLRAVEAAKAK</sequence>
<dbReference type="PROSITE" id="PS51365">
    <property type="entry name" value="RENAL_DIPEPTIDASE_2"/>
    <property type="match status" value="1"/>
</dbReference>
<dbReference type="Pfam" id="PF01244">
    <property type="entry name" value="Peptidase_M19"/>
    <property type="match status" value="1"/>
</dbReference>
<evidence type="ECO:0000256" key="1">
    <source>
        <dbReference type="SAM" id="SignalP"/>
    </source>
</evidence>
<dbReference type="Gene3D" id="1.10.287.650">
    <property type="entry name" value="L27 domain"/>
    <property type="match status" value="1"/>
</dbReference>
<accession>A0A2T5FW41</accession>
<dbReference type="PANTHER" id="PTHR10443">
    <property type="entry name" value="MICROSOMAL DIPEPTIDASE"/>
    <property type="match status" value="1"/>
</dbReference>